<evidence type="ECO:0000313" key="3">
    <source>
        <dbReference type="Proteomes" id="UP000016665"/>
    </source>
</evidence>
<dbReference type="GeneTree" id="ENSGT00910000147748"/>
<reference evidence="2 3" key="1">
    <citation type="journal article" date="2012" name="Nature">
        <title>The genomic landscape of species divergence in Ficedula flycatchers.</title>
        <authorList>
            <person name="Ellegren H."/>
            <person name="Smeds L."/>
            <person name="Burri R."/>
            <person name="Olason P.I."/>
            <person name="Backstrom N."/>
            <person name="Kawakami T."/>
            <person name="Kunstner A."/>
            <person name="Makinen H."/>
            <person name="Nadachowska-Brzyska K."/>
            <person name="Qvarnstrom A."/>
            <person name="Uebbing S."/>
            <person name="Wolf J.B."/>
        </authorList>
    </citation>
    <scope>NUCLEOTIDE SEQUENCE [LARGE SCALE GENOMIC DNA]</scope>
</reference>
<proteinExistence type="predicted"/>
<dbReference type="Proteomes" id="UP000016665">
    <property type="component" value="Chromosome 1A"/>
</dbReference>
<evidence type="ECO:0000313" key="2">
    <source>
        <dbReference type="Ensembl" id="ENSFALP00000023928.1"/>
    </source>
</evidence>
<evidence type="ECO:0000256" key="1">
    <source>
        <dbReference type="SAM" id="MobiDB-lite"/>
    </source>
</evidence>
<dbReference type="AlphaFoldDB" id="A0A803VMH2"/>
<organism evidence="2 3">
    <name type="scientific">Ficedula albicollis</name>
    <name type="common">Collared flycatcher</name>
    <name type="synonym">Muscicapa albicollis</name>
    <dbReference type="NCBI Taxonomy" id="59894"/>
    <lineage>
        <taxon>Eukaryota</taxon>
        <taxon>Metazoa</taxon>
        <taxon>Chordata</taxon>
        <taxon>Craniata</taxon>
        <taxon>Vertebrata</taxon>
        <taxon>Euteleostomi</taxon>
        <taxon>Archelosauria</taxon>
        <taxon>Archosauria</taxon>
        <taxon>Dinosauria</taxon>
        <taxon>Saurischia</taxon>
        <taxon>Theropoda</taxon>
        <taxon>Coelurosauria</taxon>
        <taxon>Aves</taxon>
        <taxon>Neognathae</taxon>
        <taxon>Neoaves</taxon>
        <taxon>Telluraves</taxon>
        <taxon>Australaves</taxon>
        <taxon>Passeriformes</taxon>
        <taxon>Muscicapidae</taxon>
        <taxon>Ficedula</taxon>
    </lineage>
</organism>
<dbReference type="Ensembl" id="ENSFALT00000028683.1">
    <property type="protein sequence ID" value="ENSFALP00000023928.1"/>
    <property type="gene ID" value="ENSFALG00000027181.1"/>
</dbReference>
<sequence length="147" mass="16110">PEILSLATSSYRSTDTHAPSDTLPSTTVAITQLVTHQTTLCSPGLSTDSRQLPTFLPHLHDTNRARSSPFAKHTHKFKHVPVKDVVVGEALAVEEVAEELPQVRVVGFIIKPQEQRTADGCCCKLVTWAEIKSPLVTLSTHSWAFSQ</sequence>
<accession>A0A803VMH2</accession>
<name>A0A803VMH2_FICAL</name>
<keyword evidence="3" id="KW-1185">Reference proteome</keyword>
<reference evidence="2" key="3">
    <citation type="submission" date="2025-09" db="UniProtKB">
        <authorList>
            <consortium name="Ensembl"/>
        </authorList>
    </citation>
    <scope>IDENTIFICATION</scope>
</reference>
<feature type="region of interest" description="Disordered" evidence="1">
    <location>
        <begin position="1"/>
        <end position="23"/>
    </location>
</feature>
<reference evidence="2" key="2">
    <citation type="submission" date="2025-08" db="UniProtKB">
        <authorList>
            <consortium name="Ensembl"/>
        </authorList>
    </citation>
    <scope>IDENTIFICATION</scope>
</reference>
<protein>
    <submittedName>
        <fullName evidence="2">Uncharacterized protein</fullName>
    </submittedName>
</protein>